<protein>
    <recommendedName>
        <fullName evidence="4">C-type cytochrome biogenesis protein CcmI</fullName>
    </recommendedName>
</protein>
<dbReference type="OrthoDB" id="1727065at2"/>
<evidence type="ECO:0000256" key="1">
    <source>
        <dbReference type="SAM" id="Phobius"/>
    </source>
</evidence>
<name>A0A919WGH0_9BACI</name>
<evidence type="ECO:0008006" key="4">
    <source>
        <dbReference type="Google" id="ProtNLM"/>
    </source>
</evidence>
<dbReference type="EMBL" id="BORC01000002">
    <property type="protein sequence ID" value="GIN61317.1"/>
    <property type="molecule type" value="Genomic_DNA"/>
</dbReference>
<reference evidence="2" key="1">
    <citation type="submission" date="2021-03" db="EMBL/GenBank/DDBJ databases">
        <title>Antimicrobial resistance genes in bacteria isolated from Japanese honey, and their potential for conferring macrolide and lincosamide resistance in the American foulbrood pathogen Paenibacillus larvae.</title>
        <authorList>
            <person name="Okamoto M."/>
            <person name="Kumagai M."/>
            <person name="Kanamori H."/>
            <person name="Takamatsu D."/>
        </authorList>
    </citation>
    <scope>NUCLEOTIDE SEQUENCE</scope>
    <source>
        <strain evidence="2">J27TS8</strain>
    </source>
</reference>
<evidence type="ECO:0000313" key="3">
    <source>
        <dbReference type="Proteomes" id="UP000682111"/>
    </source>
</evidence>
<comment type="caution">
    <text evidence="2">The sequence shown here is derived from an EMBL/GenBank/DDBJ whole genome shotgun (WGS) entry which is preliminary data.</text>
</comment>
<keyword evidence="3" id="KW-1185">Reference proteome</keyword>
<proteinExistence type="predicted"/>
<dbReference type="Proteomes" id="UP000682111">
    <property type="component" value="Unassembled WGS sequence"/>
</dbReference>
<keyword evidence="1" id="KW-0472">Membrane</keyword>
<dbReference type="RefSeq" id="WP_095313558.1">
    <property type="nucleotide sequence ID" value="NZ_BORC01000002.1"/>
</dbReference>
<organism evidence="2 3">
    <name type="scientific">Robertmurraya siralis</name>
    <dbReference type="NCBI Taxonomy" id="77777"/>
    <lineage>
        <taxon>Bacteria</taxon>
        <taxon>Bacillati</taxon>
        <taxon>Bacillota</taxon>
        <taxon>Bacilli</taxon>
        <taxon>Bacillales</taxon>
        <taxon>Bacillaceae</taxon>
        <taxon>Robertmurraya</taxon>
    </lineage>
</organism>
<accession>A0A919WGH0</accession>
<gene>
    <name evidence="2" type="ORF">J27TS8_13100</name>
</gene>
<dbReference type="AlphaFoldDB" id="A0A919WGH0"/>
<keyword evidence="1" id="KW-0812">Transmembrane</keyword>
<keyword evidence="1" id="KW-1133">Transmembrane helix</keyword>
<sequence length="118" mass="13887">MIYVFLIISSLIILACIYFILSPFFLTKESDEEKGDESNDELTLEAIYRAVNELEMDYLMKKVNEEHYLKLKEEYQLLASKMMKQMGAEKTKRSQSKNTDNLELELLAELHKLRKQEG</sequence>
<feature type="transmembrane region" description="Helical" evidence="1">
    <location>
        <begin position="6"/>
        <end position="26"/>
    </location>
</feature>
<evidence type="ECO:0000313" key="2">
    <source>
        <dbReference type="EMBL" id="GIN61317.1"/>
    </source>
</evidence>